<proteinExistence type="predicted"/>
<evidence type="ECO:0000313" key="1">
    <source>
        <dbReference type="EMBL" id="GFR64435.1"/>
    </source>
</evidence>
<dbReference type="AlphaFoldDB" id="A0AAV4EUZ3"/>
<comment type="caution">
    <text evidence="1">The sequence shown here is derived from an EMBL/GenBank/DDBJ whole genome shotgun (WGS) entry which is preliminary data.</text>
</comment>
<keyword evidence="2" id="KW-1185">Reference proteome</keyword>
<gene>
    <name evidence="1" type="ORF">ElyMa_000178200</name>
</gene>
<organism evidence="1 2">
    <name type="scientific">Elysia marginata</name>
    <dbReference type="NCBI Taxonomy" id="1093978"/>
    <lineage>
        <taxon>Eukaryota</taxon>
        <taxon>Metazoa</taxon>
        <taxon>Spiralia</taxon>
        <taxon>Lophotrochozoa</taxon>
        <taxon>Mollusca</taxon>
        <taxon>Gastropoda</taxon>
        <taxon>Heterobranchia</taxon>
        <taxon>Euthyneura</taxon>
        <taxon>Panpulmonata</taxon>
        <taxon>Sacoglossa</taxon>
        <taxon>Placobranchoidea</taxon>
        <taxon>Plakobranchidae</taxon>
        <taxon>Elysia</taxon>
    </lineage>
</organism>
<dbReference type="Proteomes" id="UP000762676">
    <property type="component" value="Unassembled WGS sequence"/>
</dbReference>
<sequence>MRKDPGIRREVSLSQGVCYITDPLSYFKQIGAVSIARNRRPSSSVCDPLRRSSKPFPTTQSTWQIRSALPPCCLLPVIRHTHS</sequence>
<dbReference type="EMBL" id="BMAT01000346">
    <property type="protein sequence ID" value="GFR64435.1"/>
    <property type="molecule type" value="Genomic_DNA"/>
</dbReference>
<reference evidence="1 2" key="1">
    <citation type="journal article" date="2021" name="Elife">
        <title>Chloroplast acquisition without the gene transfer in kleptoplastic sea slugs, Plakobranchus ocellatus.</title>
        <authorList>
            <person name="Maeda T."/>
            <person name="Takahashi S."/>
            <person name="Yoshida T."/>
            <person name="Shimamura S."/>
            <person name="Takaki Y."/>
            <person name="Nagai Y."/>
            <person name="Toyoda A."/>
            <person name="Suzuki Y."/>
            <person name="Arimoto A."/>
            <person name="Ishii H."/>
            <person name="Satoh N."/>
            <person name="Nishiyama T."/>
            <person name="Hasebe M."/>
            <person name="Maruyama T."/>
            <person name="Minagawa J."/>
            <person name="Obokata J."/>
            <person name="Shigenobu S."/>
        </authorList>
    </citation>
    <scope>NUCLEOTIDE SEQUENCE [LARGE SCALE GENOMIC DNA]</scope>
</reference>
<evidence type="ECO:0000313" key="2">
    <source>
        <dbReference type="Proteomes" id="UP000762676"/>
    </source>
</evidence>
<accession>A0AAV4EUZ3</accession>
<protein>
    <submittedName>
        <fullName evidence="1">Uncharacterized protein</fullName>
    </submittedName>
</protein>
<name>A0AAV4EUZ3_9GAST</name>